<dbReference type="EMBL" id="CAJJDO010000102">
    <property type="protein sequence ID" value="CAD8192505.1"/>
    <property type="molecule type" value="Genomic_DNA"/>
</dbReference>
<dbReference type="OrthoDB" id="409374at2759"/>
<evidence type="ECO:0000256" key="3">
    <source>
        <dbReference type="ARBA" id="ARBA00023157"/>
    </source>
</evidence>
<name>A0A8S1WW38_9CILI</name>
<dbReference type="PANTHER" id="PTHR38934:SF6">
    <property type="entry name" value="CHROMOSOME UNDETERMINED SCAFFOLD_176, WHOLE GENOME SHOTGUN SEQUENCE"/>
    <property type="match status" value="1"/>
</dbReference>
<gene>
    <name evidence="4" type="ORF">PPENT_87.1.T1020007</name>
</gene>
<keyword evidence="5" id="KW-1185">Reference proteome</keyword>
<dbReference type="NCBIfam" id="TIGR02232">
    <property type="entry name" value="myxo_disulf_rpt"/>
    <property type="match status" value="4"/>
</dbReference>
<reference evidence="4" key="1">
    <citation type="submission" date="2021-01" db="EMBL/GenBank/DDBJ databases">
        <authorList>
            <consortium name="Genoscope - CEA"/>
            <person name="William W."/>
        </authorList>
    </citation>
    <scope>NUCLEOTIDE SEQUENCE</scope>
</reference>
<organism evidence="4 5">
    <name type="scientific">Paramecium pentaurelia</name>
    <dbReference type="NCBI Taxonomy" id="43138"/>
    <lineage>
        <taxon>Eukaryota</taxon>
        <taxon>Sar</taxon>
        <taxon>Alveolata</taxon>
        <taxon>Ciliophora</taxon>
        <taxon>Intramacronucleata</taxon>
        <taxon>Oligohymenophorea</taxon>
        <taxon>Peniculida</taxon>
        <taxon>Parameciidae</taxon>
        <taxon>Paramecium</taxon>
    </lineage>
</organism>
<keyword evidence="3" id="KW-1015">Disulfide bond</keyword>
<keyword evidence="1" id="KW-0732">Signal</keyword>
<evidence type="ECO:0000256" key="2">
    <source>
        <dbReference type="ARBA" id="ARBA00022737"/>
    </source>
</evidence>
<dbReference type="Pfam" id="PF13948">
    <property type="entry name" value="DUF4215"/>
    <property type="match status" value="4"/>
</dbReference>
<evidence type="ECO:0000313" key="5">
    <source>
        <dbReference type="Proteomes" id="UP000689195"/>
    </source>
</evidence>
<dbReference type="PANTHER" id="PTHR38934">
    <property type="entry name" value="HYPHALLY REGULATED CELL WALL PROTEIN 1"/>
    <property type="match status" value="1"/>
</dbReference>
<dbReference type="InterPro" id="IPR011936">
    <property type="entry name" value="Myxo_disulph_rpt"/>
</dbReference>
<dbReference type="Proteomes" id="UP000689195">
    <property type="component" value="Unassembled WGS sequence"/>
</dbReference>
<protein>
    <submittedName>
        <fullName evidence="4">Uncharacterized protein</fullName>
    </submittedName>
</protein>
<dbReference type="AlphaFoldDB" id="A0A8S1WW38"/>
<evidence type="ECO:0000313" key="4">
    <source>
        <dbReference type="EMBL" id="CAD8192505.1"/>
    </source>
</evidence>
<evidence type="ECO:0000256" key="1">
    <source>
        <dbReference type="ARBA" id="ARBA00022729"/>
    </source>
</evidence>
<sequence>MIGQSKMEMESLLFVDLHIFLEAVLILDGIHRQQRIYFYSLLILYHQISNSGIFTGSYNSECTQSSICGNSGSCWGDGVNSVNININHVNENVQIKIIGYDYYWGISEFQVWMPQSIQGCNSFNIQDRFNKTYLFQQFNEKLFNQRDRVFQQLVILTFTSCFEQQKIMLSGDYIMKEIYFYNHDTICISLKQTSTQANPYIIQFYLNDEIVLSSKSSNSVFSEAICNIQNLREINIFQYQDLLPIKLTIKAYLVEGYFDQIFNLNDFSLVIIIQDYEDCLDQNKDPFDGCFSGRYDCVQGCSNCIRGICIECQKGWEFNMLLQICEPICGDYIIINIEQCDDGNYLEYDGCFNCKFSCPLFCKQCEFGKCLECQSNYNFIDNKCEKINGNQDQKSQENFFNQISNFLEYGNYYHKLLNDQFANPLPIHNQDCNFQTHDIFGYQCQIKFIANCLQSLNDRCLECENFYKLSWNKKQCIPQCNDGIVILYEFCDDQNNIQFDGCYRCQSSCQLECKQCIEQQCHICIDGWKMIDNRCYQICGDGQLAISSQEQCDDGNYNPYDGCYNCKFECDPNCFSCSNSNLCLFCEINFEMDENNKCKPICGDGIIEQGLEECEDFNDIQYDGCYQCMFQCEINCSKCLKGICQECVDGYELLVEGCSKIFIKQIDDLEDQDIKLYCGDGNQSKKEKCDDGNKEDFDGCSSKCEIEENWDCNLEQPNICYLITKFSLIYLNQTYDHQYVQLQFTNQVKQIQKFNFTQSILTEIYNLSQDQYQVIINPVVNVYETQFTMAIFEFDILNLEQISFLPNLSVSFNSSLIDNNNMAVDLSKQTIQLQQPKVMSKDLINVANKFQDLGSALMIGLGAISFRNF</sequence>
<proteinExistence type="predicted"/>
<keyword evidence="2" id="KW-0677">Repeat</keyword>
<accession>A0A8S1WW38</accession>
<comment type="caution">
    <text evidence="4">The sequence shown here is derived from an EMBL/GenBank/DDBJ whole genome shotgun (WGS) entry which is preliminary data.</text>
</comment>